<dbReference type="AlphaFoldDB" id="A0A8B9YYW4"/>
<feature type="domain" description="CUB" evidence="5">
    <location>
        <begin position="179"/>
        <end position="262"/>
    </location>
</feature>
<dbReference type="Gene3D" id="2.10.70.10">
    <property type="entry name" value="Complement Module, domain 1"/>
    <property type="match status" value="1"/>
</dbReference>
<comment type="caution">
    <text evidence="3">Lacks conserved residue(s) required for the propagation of feature annotation.</text>
</comment>
<dbReference type="SUPFAM" id="SSF49854">
    <property type="entry name" value="Spermadhesin, CUB domain"/>
    <property type="match status" value="2"/>
</dbReference>
<keyword evidence="1" id="KW-0645">Protease</keyword>
<dbReference type="SUPFAM" id="SSF57535">
    <property type="entry name" value="Complement control module/SCR domain"/>
    <property type="match status" value="1"/>
</dbReference>
<dbReference type="GO" id="GO:0004252">
    <property type="term" value="F:serine-type endopeptidase activity"/>
    <property type="evidence" value="ECO:0007669"/>
    <property type="project" value="TreeGrafter"/>
</dbReference>
<name>A0A8B9YYW4_9AVES</name>
<dbReference type="PROSITE" id="PS01180">
    <property type="entry name" value="CUB"/>
    <property type="match status" value="2"/>
</dbReference>
<dbReference type="InterPro" id="IPR000436">
    <property type="entry name" value="Sushi_SCR_CCP_dom"/>
</dbReference>
<keyword evidence="4" id="KW-0812">Transmembrane</keyword>
<keyword evidence="4" id="KW-1133">Transmembrane helix</keyword>
<evidence type="ECO:0000256" key="4">
    <source>
        <dbReference type="SAM" id="Phobius"/>
    </source>
</evidence>
<keyword evidence="3" id="KW-0768">Sushi</keyword>
<dbReference type="PANTHER" id="PTHR24255">
    <property type="entry name" value="COMPLEMENT COMPONENT 1, S SUBCOMPONENT-RELATED"/>
    <property type="match status" value="1"/>
</dbReference>
<organism evidence="7 8">
    <name type="scientific">Buteo japonicus</name>
    <dbReference type="NCBI Taxonomy" id="224669"/>
    <lineage>
        <taxon>Eukaryota</taxon>
        <taxon>Metazoa</taxon>
        <taxon>Chordata</taxon>
        <taxon>Craniata</taxon>
        <taxon>Vertebrata</taxon>
        <taxon>Euteleostomi</taxon>
        <taxon>Archelosauria</taxon>
        <taxon>Archosauria</taxon>
        <taxon>Dinosauria</taxon>
        <taxon>Saurischia</taxon>
        <taxon>Theropoda</taxon>
        <taxon>Coelurosauria</taxon>
        <taxon>Aves</taxon>
        <taxon>Neognathae</taxon>
        <taxon>Neoaves</taxon>
        <taxon>Telluraves</taxon>
        <taxon>Accipitrimorphae</taxon>
        <taxon>Accipitriformes</taxon>
        <taxon>Accipitridae</taxon>
        <taxon>Accipitrinae</taxon>
        <taxon>Buteo</taxon>
    </lineage>
</organism>
<evidence type="ECO:0000259" key="5">
    <source>
        <dbReference type="PROSITE" id="PS01180"/>
    </source>
</evidence>
<proteinExistence type="predicted"/>
<feature type="domain" description="Sushi" evidence="6">
    <location>
        <begin position="116"/>
        <end position="177"/>
    </location>
</feature>
<dbReference type="CDD" id="cd00041">
    <property type="entry name" value="CUB"/>
    <property type="match status" value="1"/>
</dbReference>
<dbReference type="InterPro" id="IPR000859">
    <property type="entry name" value="CUB_dom"/>
</dbReference>
<dbReference type="PROSITE" id="PS50923">
    <property type="entry name" value="SUSHI"/>
    <property type="match status" value="1"/>
</dbReference>
<evidence type="ECO:0000313" key="8">
    <source>
        <dbReference type="Proteomes" id="UP000694555"/>
    </source>
</evidence>
<keyword evidence="8" id="KW-1185">Reference proteome</keyword>
<protein>
    <submittedName>
        <fullName evidence="7">Uncharacterized protein</fullName>
    </submittedName>
</protein>
<evidence type="ECO:0000256" key="3">
    <source>
        <dbReference type="PROSITE-ProRule" id="PRU00302"/>
    </source>
</evidence>
<feature type="transmembrane region" description="Helical" evidence="4">
    <location>
        <begin position="222"/>
        <end position="240"/>
    </location>
</feature>
<reference evidence="7" key="1">
    <citation type="submission" date="2025-08" db="UniProtKB">
        <authorList>
            <consortium name="Ensembl"/>
        </authorList>
    </citation>
    <scope>IDENTIFICATION</scope>
</reference>
<dbReference type="Pfam" id="PF00431">
    <property type="entry name" value="CUB"/>
    <property type="match status" value="2"/>
</dbReference>
<dbReference type="SMART" id="SM00042">
    <property type="entry name" value="CUB"/>
    <property type="match status" value="1"/>
</dbReference>
<evidence type="ECO:0000256" key="1">
    <source>
        <dbReference type="ARBA" id="ARBA00022825"/>
    </source>
</evidence>
<dbReference type="Ensembl" id="ENSBJAT00000000910.1">
    <property type="protein sequence ID" value="ENSBJAP00000000885.1"/>
    <property type="gene ID" value="ENSBJAG00000000710.1"/>
</dbReference>
<accession>A0A8B9YYW4</accession>
<dbReference type="GO" id="GO:0005615">
    <property type="term" value="C:extracellular space"/>
    <property type="evidence" value="ECO:0007669"/>
    <property type="project" value="TreeGrafter"/>
</dbReference>
<dbReference type="Gene3D" id="2.60.120.290">
    <property type="entry name" value="Spermadhesin, CUB domain"/>
    <property type="match status" value="2"/>
</dbReference>
<keyword evidence="4" id="KW-0472">Membrane</keyword>
<sequence>MQQKSIRVSFPPSAPCGGILTGPAGVILSPQYPEPYPSCCSTLIFQALFLWFCSFSLEPGYDFLHIYDGPDSLSPLIGSFYGSQLPERIESSSNSLFLAFRSDASWQFSLAENPRESCFDPGSIKNGTRVGTDLKLGSTITYYCDGGYDIEGVSTLTCIMGGDGKPVWNKPRPTCTAPCGGQYTGSDGVVLSPNYPQNYTSGQVCLYFIVVPKDYGIGFGRFLKICPTVCAAVLFGVFLFEQRRLENNKCHCWMLFVLCCSQ</sequence>
<dbReference type="Pfam" id="PF00084">
    <property type="entry name" value="Sushi"/>
    <property type="match status" value="1"/>
</dbReference>
<dbReference type="InterPro" id="IPR035914">
    <property type="entry name" value="Sperma_CUB_dom_sf"/>
</dbReference>
<dbReference type="PANTHER" id="PTHR24255:SF39">
    <property type="entry name" value="CUB AND SUSHI MULTIPLE DOMAINS 2"/>
    <property type="match status" value="1"/>
</dbReference>
<keyword evidence="2" id="KW-1015">Disulfide bond</keyword>
<keyword evidence="1" id="KW-0378">Hydrolase</keyword>
<dbReference type="Proteomes" id="UP000694555">
    <property type="component" value="Unplaced"/>
</dbReference>
<keyword evidence="1" id="KW-0720">Serine protease</keyword>
<dbReference type="FunFam" id="2.10.70.10:FF:000002">
    <property type="entry name" value="CUB and Sushi multiple domains 3"/>
    <property type="match status" value="1"/>
</dbReference>
<reference evidence="7" key="2">
    <citation type="submission" date="2025-09" db="UniProtKB">
        <authorList>
            <consortium name="Ensembl"/>
        </authorList>
    </citation>
    <scope>IDENTIFICATION</scope>
</reference>
<evidence type="ECO:0000259" key="6">
    <source>
        <dbReference type="PROSITE" id="PS50923"/>
    </source>
</evidence>
<evidence type="ECO:0000313" key="7">
    <source>
        <dbReference type="Ensembl" id="ENSBJAP00000000885.1"/>
    </source>
</evidence>
<dbReference type="CDD" id="cd00033">
    <property type="entry name" value="CCP"/>
    <property type="match status" value="1"/>
</dbReference>
<feature type="domain" description="CUB" evidence="5">
    <location>
        <begin position="16"/>
        <end position="105"/>
    </location>
</feature>
<evidence type="ECO:0000256" key="2">
    <source>
        <dbReference type="ARBA" id="ARBA00023157"/>
    </source>
</evidence>
<dbReference type="InterPro" id="IPR035976">
    <property type="entry name" value="Sushi/SCR/CCP_sf"/>
</dbReference>
<dbReference type="SMART" id="SM00032">
    <property type="entry name" value="CCP"/>
    <property type="match status" value="1"/>
</dbReference>